<protein>
    <submittedName>
        <fullName evidence="2">Phosphotransferase</fullName>
    </submittedName>
</protein>
<dbReference type="Proteomes" id="UP000017840">
    <property type="component" value="Unassembled WGS sequence"/>
</dbReference>
<dbReference type="GO" id="GO:0016740">
    <property type="term" value="F:transferase activity"/>
    <property type="evidence" value="ECO:0007669"/>
    <property type="project" value="UniProtKB-KW"/>
</dbReference>
<keyword evidence="3" id="KW-1185">Reference proteome</keyword>
<reference evidence="2 3" key="1">
    <citation type="journal article" date="2013" name="Genome Announc.">
        <title>Draft Genome Sequence of 'Candidatus Halobonum tyrrellensis' Strain G22, Isolated from the Hypersaline Waters of Lake Tyrrell, Australia.</title>
        <authorList>
            <person name="Ugalde J.A."/>
            <person name="Narasingarao P."/>
            <person name="Kuo S."/>
            <person name="Podell S."/>
            <person name="Allen E.E."/>
        </authorList>
    </citation>
    <scope>NUCLEOTIDE SEQUENCE [LARGE SCALE GENOMIC DNA]</scope>
    <source>
        <strain evidence="2 3">G22</strain>
    </source>
</reference>
<accession>V4IYS2</accession>
<feature type="non-terminal residue" evidence="2">
    <location>
        <position position="1"/>
    </location>
</feature>
<dbReference type="Gene3D" id="3.90.1200.10">
    <property type="match status" value="1"/>
</dbReference>
<evidence type="ECO:0000259" key="1">
    <source>
        <dbReference type="Pfam" id="PF01636"/>
    </source>
</evidence>
<dbReference type="InterPro" id="IPR002575">
    <property type="entry name" value="Aminoglycoside_PTrfase"/>
</dbReference>
<sequence length="219" mass="23373">EADATGRAALTRAAGRALAAVHADRFDAHGRVVGGGANGLDVDRGPWTDVLRDRVGTLRGLATSERFDDHFDAVADAVAANRDLLDDAPAALVHGDPAAPNGFLADDGADTGGRVGLLDWELVHVGDPARELVRARRQLLGGADGAADERLVAALHDGYRERAGSLPDGFERRRPVYEAVTFLGVSGYVDRLAEFRDEPLDEFAAWVDAEMDRRLARVA</sequence>
<feature type="domain" description="Aminoglycoside phosphotransferase" evidence="1">
    <location>
        <begin position="7"/>
        <end position="163"/>
    </location>
</feature>
<evidence type="ECO:0000313" key="3">
    <source>
        <dbReference type="Proteomes" id="UP000017840"/>
    </source>
</evidence>
<dbReference type="InterPro" id="IPR011009">
    <property type="entry name" value="Kinase-like_dom_sf"/>
</dbReference>
<dbReference type="SUPFAM" id="SSF56112">
    <property type="entry name" value="Protein kinase-like (PK-like)"/>
    <property type="match status" value="1"/>
</dbReference>
<dbReference type="eggNOG" id="arCOG04682">
    <property type="taxonomic scope" value="Archaea"/>
</dbReference>
<dbReference type="Pfam" id="PF01636">
    <property type="entry name" value="APH"/>
    <property type="match status" value="1"/>
</dbReference>
<dbReference type="OrthoDB" id="350437at2157"/>
<name>V4IYS2_9EURY</name>
<dbReference type="RefSeq" id="WP_023394414.1">
    <property type="nucleotide sequence ID" value="NZ_ASGZ01000029.1"/>
</dbReference>
<proteinExistence type="predicted"/>
<gene>
    <name evidence="2" type="ORF">K933_09147</name>
</gene>
<dbReference type="EMBL" id="ASGZ01000029">
    <property type="protein sequence ID" value="ESP88277.1"/>
    <property type="molecule type" value="Genomic_DNA"/>
</dbReference>
<organism evidence="2 3">
    <name type="scientific">Candidatus Halobonum tyrrellensis G22</name>
    <dbReference type="NCBI Taxonomy" id="1324957"/>
    <lineage>
        <taxon>Archaea</taxon>
        <taxon>Methanobacteriati</taxon>
        <taxon>Methanobacteriota</taxon>
        <taxon>Stenosarchaea group</taxon>
        <taxon>Halobacteria</taxon>
        <taxon>Halobacteriales</taxon>
        <taxon>Haloferacaceae</taxon>
        <taxon>Candidatus Halobonum</taxon>
    </lineage>
</organism>
<dbReference type="AlphaFoldDB" id="V4IYS2"/>
<keyword evidence="2" id="KW-0808">Transferase</keyword>
<comment type="caution">
    <text evidence="2">The sequence shown here is derived from an EMBL/GenBank/DDBJ whole genome shotgun (WGS) entry which is preliminary data.</text>
</comment>
<evidence type="ECO:0000313" key="2">
    <source>
        <dbReference type="EMBL" id="ESP88277.1"/>
    </source>
</evidence>